<dbReference type="Bgee" id="ENSORLG00000027613">
    <property type="expression patterns" value="Expressed in blastula and 9 other cell types or tissues"/>
</dbReference>
<dbReference type="InterPro" id="IPR027806">
    <property type="entry name" value="HARBI1_dom"/>
</dbReference>
<evidence type="ECO:0000256" key="2">
    <source>
        <dbReference type="ARBA" id="ARBA00004123"/>
    </source>
</evidence>
<keyword evidence="7" id="KW-0539">Nucleus</keyword>
<evidence type="ECO:0000256" key="8">
    <source>
        <dbReference type="SAM" id="Phobius"/>
    </source>
</evidence>
<keyword evidence="8" id="KW-0472">Membrane</keyword>
<keyword evidence="8" id="KW-1133">Transmembrane helix</keyword>
<evidence type="ECO:0000256" key="1">
    <source>
        <dbReference type="ARBA" id="ARBA00001968"/>
    </source>
</evidence>
<protein>
    <recommendedName>
        <fullName evidence="9">DDE Tnp4 domain-containing protein</fullName>
    </recommendedName>
</protein>
<dbReference type="PANTHER" id="PTHR22930">
    <property type="match status" value="1"/>
</dbReference>
<feature type="domain" description="DDE Tnp4" evidence="9">
    <location>
        <begin position="213"/>
        <end position="294"/>
    </location>
</feature>
<dbReference type="PANTHER" id="PTHR22930:SF206">
    <property type="entry name" value="NUCLEASE HARBI1"/>
    <property type="match status" value="1"/>
</dbReference>
<evidence type="ECO:0000256" key="6">
    <source>
        <dbReference type="ARBA" id="ARBA00022801"/>
    </source>
</evidence>
<reference evidence="10" key="2">
    <citation type="submission" date="2025-08" db="UniProtKB">
        <authorList>
            <consortium name="Ensembl"/>
        </authorList>
    </citation>
    <scope>IDENTIFICATION</scope>
    <source>
        <strain evidence="10">Hd-rR</strain>
    </source>
</reference>
<name>A0A3B3H2W4_ORYLA</name>
<evidence type="ECO:0000256" key="5">
    <source>
        <dbReference type="ARBA" id="ARBA00022723"/>
    </source>
</evidence>
<evidence type="ECO:0000313" key="10">
    <source>
        <dbReference type="Ensembl" id="ENSORLP00000026130.1"/>
    </source>
</evidence>
<evidence type="ECO:0000313" key="11">
    <source>
        <dbReference type="Proteomes" id="UP000001038"/>
    </source>
</evidence>
<dbReference type="GeneTree" id="ENSGT00940000166756"/>
<dbReference type="InParanoid" id="A0A3B3H2W4"/>
<comment type="subcellular location">
    <subcellularLocation>
        <location evidence="2">Nucleus</location>
    </subcellularLocation>
</comment>
<keyword evidence="6" id="KW-0378">Hydrolase</keyword>
<dbReference type="GO" id="GO:0005634">
    <property type="term" value="C:nucleus"/>
    <property type="evidence" value="ECO:0007669"/>
    <property type="project" value="UniProtKB-SubCell"/>
</dbReference>
<comment type="cofactor">
    <cofactor evidence="1">
        <name>a divalent metal cation</name>
        <dbReference type="ChEBI" id="CHEBI:60240"/>
    </cofactor>
</comment>
<reference evidence="10 11" key="1">
    <citation type="journal article" date="2007" name="Nature">
        <title>The medaka draft genome and insights into vertebrate genome evolution.</title>
        <authorList>
            <person name="Kasahara M."/>
            <person name="Naruse K."/>
            <person name="Sasaki S."/>
            <person name="Nakatani Y."/>
            <person name="Qu W."/>
            <person name="Ahsan B."/>
            <person name="Yamada T."/>
            <person name="Nagayasu Y."/>
            <person name="Doi K."/>
            <person name="Kasai Y."/>
            <person name="Jindo T."/>
            <person name="Kobayashi D."/>
            <person name="Shimada A."/>
            <person name="Toyoda A."/>
            <person name="Kuroki Y."/>
            <person name="Fujiyama A."/>
            <person name="Sasaki T."/>
            <person name="Shimizu A."/>
            <person name="Asakawa S."/>
            <person name="Shimizu N."/>
            <person name="Hashimoto S."/>
            <person name="Yang J."/>
            <person name="Lee Y."/>
            <person name="Matsushima K."/>
            <person name="Sugano S."/>
            <person name="Sakaizumi M."/>
            <person name="Narita T."/>
            <person name="Ohishi K."/>
            <person name="Haga S."/>
            <person name="Ohta F."/>
            <person name="Nomoto H."/>
            <person name="Nogata K."/>
            <person name="Morishita T."/>
            <person name="Endo T."/>
            <person name="Shin-I T."/>
            <person name="Takeda H."/>
            <person name="Morishita S."/>
            <person name="Kohara Y."/>
        </authorList>
    </citation>
    <scope>NUCLEOTIDE SEQUENCE [LARGE SCALE GENOMIC DNA]</scope>
    <source>
        <strain evidence="10 11">Hd-rR</strain>
    </source>
</reference>
<evidence type="ECO:0000256" key="4">
    <source>
        <dbReference type="ARBA" id="ARBA00022722"/>
    </source>
</evidence>
<dbReference type="Ensembl" id="ENSORLT00000030098.1">
    <property type="protein sequence ID" value="ENSORLP00000026130.1"/>
    <property type="gene ID" value="ENSORLG00000027613.1"/>
</dbReference>
<dbReference type="Pfam" id="PF13359">
    <property type="entry name" value="DDE_Tnp_4"/>
    <property type="match status" value="1"/>
</dbReference>
<organism evidence="10 11">
    <name type="scientific">Oryzias latipes</name>
    <name type="common">Japanese rice fish</name>
    <name type="synonym">Japanese killifish</name>
    <dbReference type="NCBI Taxonomy" id="8090"/>
    <lineage>
        <taxon>Eukaryota</taxon>
        <taxon>Metazoa</taxon>
        <taxon>Chordata</taxon>
        <taxon>Craniata</taxon>
        <taxon>Vertebrata</taxon>
        <taxon>Euteleostomi</taxon>
        <taxon>Actinopterygii</taxon>
        <taxon>Neopterygii</taxon>
        <taxon>Teleostei</taxon>
        <taxon>Neoteleostei</taxon>
        <taxon>Acanthomorphata</taxon>
        <taxon>Ovalentaria</taxon>
        <taxon>Atherinomorphae</taxon>
        <taxon>Beloniformes</taxon>
        <taxon>Adrianichthyidae</taxon>
        <taxon>Oryziinae</taxon>
        <taxon>Oryzias</taxon>
    </lineage>
</organism>
<dbReference type="GO" id="GO:0046872">
    <property type="term" value="F:metal ion binding"/>
    <property type="evidence" value="ECO:0007669"/>
    <property type="project" value="UniProtKB-KW"/>
</dbReference>
<dbReference type="InterPro" id="IPR045249">
    <property type="entry name" value="HARBI1-like"/>
</dbReference>
<proteinExistence type="inferred from homology"/>
<dbReference type="GO" id="GO:0004518">
    <property type="term" value="F:nuclease activity"/>
    <property type="evidence" value="ECO:0007669"/>
    <property type="project" value="UniProtKB-KW"/>
</dbReference>
<keyword evidence="11" id="KW-1185">Reference proteome</keyword>
<dbReference type="AlphaFoldDB" id="A0A3B3H2W4"/>
<keyword evidence="8" id="KW-0812">Transmembrane</keyword>
<evidence type="ECO:0000256" key="3">
    <source>
        <dbReference type="ARBA" id="ARBA00006958"/>
    </source>
</evidence>
<accession>A0A3B3H2W4</accession>
<comment type="similarity">
    <text evidence="3">Belongs to the HARBI1 family.</text>
</comment>
<evidence type="ECO:0000259" key="9">
    <source>
        <dbReference type="Pfam" id="PF13359"/>
    </source>
</evidence>
<keyword evidence="5" id="KW-0479">Metal-binding</keyword>
<sequence length="365" mass="41155">MDANNSVANRGALLSLLNLYSQSTQNYNNLLILRRKLKRRRARVLAIAFSGAVLATVERNVWVRSRSQAWWDADVSGFTDAEFISNFIMTRSTFNYICECLRLTLSREETCLRRPITVQKRVGVYWLATGACYGTIVNLFKSTILASLLFDRTIYICKNIILENCTYENIHSSPTSLLDGQGVSIMRGYSGIPICTHSQREGGAFSEIMGVQVPIVLLGDPAYPLRSWLLKGYCDTGALTADQKNFNERHSRARMTVECAFGQLKGRWRCLAKRLDVDVSFVPTIVGACCTLHNRLAEGRGFVDVQPSRVREALTQLFFSQQNQQEISKSFCRNSSQSQELQGLMGDLGSYCDMKENPSNRKDFI</sequence>
<keyword evidence="4" id="KW-0540">Nuclease</keyword>
<dbReference type="Proteomes" id="UP000001038">
    <property type="component" value="Chromosome 2"/>
</dbReference>
<reference evidence="10" key="3">
    <citation type="submission" date="2025-09" db="UniProtKB">
        <authorList>
            <consortium name="Ensembl"/>
        </authorList>
    </citation>
    <scope>IDENTIFICATION</scope>
    <source>
        <strain evidence="10">Hd-rR</strain>
    </source>
</reference>
<feature type="transmembrane region" description="Helical" evidence="8">
    <location>
        <begin position="124"/>
        <end position="150"/>
    </location>
</feature>
<dbReference type="GO" id="GO:0016787">
    <property type="term" value="F:hydrolase activity"/>
    <property type="evidence" value="ECO:0007669"/>
    <property type="project" value="UniProtKB-KW"/>
</dbReference>
<evidence type="ECO:0000256" key="7">
    <source>
        <dbReference type="ARBA" id="ARBA00023242"/>
    </source>
</evidence>